<organism evidence="2 3">
    <name type="scientific">Gordonia jinhuaensis</name>
    <dbReference type="NCBI Taxonomy" id="1517702"/>
    <lineage>
        <taxon>Bacteria</taxon>
        <taxon>Bacillati</taxon>
        <taxon>Actinomycetota</taxon>
        <taxon>Actinomycetes</taxon>
        <taxon>Mycobacteriales</taxon>
        <taxon>Gordoniaceae</taxon>
        <taxon>Gordonia</taxon>
    </lineage>
</organism>
<dbReference type="InterPro" id="IPR036237">
    <property type="entry name" value="Xyl_isomerase-like_sf"/>
</dbReference>
<dbReference type="Pfam" id="PF01261">
    <property type="entry name" value="AP_endonuc_2"/>
    <property type="match status" value="1"/>
</dbReference>
<feature type="domain" description="Xylose isomerase-like TIM barrel" evidence="1">
    <location>
        <begin position="22"/>
        <end position="246"/>
    </location>
</feature>
<dbReference type="PANTHER" id="PTHR12110">
    <property type="entry name" value="HYDROXYPYRUVATE ISOMERASE"/>
    <property type="match status" value="1"/>
</dbReference>
<evidence type="ECO:0000313" key="3">
    <source>
        <dbReference type="Proteomes" id="UP000621454"/>
    </source>
</evidence>
<dbReference type="SUPFAM" id="SSF51658">
    <property type="entry name" value="Xylose isomerase-like"/>
    <property type="match status" value="1"/>
</dbReference>
<name>A0A916TG37_9ACTN</name>
<evidence type="ECO:0000313" key="2">
    <source>
        <dbReference type="EMBL" id="GGB43783.1"/>
    </source>
</evidence>
<comment type="caution">
    <text evidence="2">The sequence shown here is derived from an EMBL/GenBank/DDBJ whole genome shotgun (WGS) entry which is preliminary data.</text>
</comment>
<keyword evidence="2" id="KW-0413">Isomerase</keyword>
<dbReference type="InterPro" id="IPR013022">
    <property type="entry name" value="Xyl_isomerase-like_TIM-brl"/>
</dbReference>
<dbReference type="InterPro" id="IPR050312">
    <property type="entry name" value="IolE/XylAMocC-like"/>
</dbReference>
<dbReference type="Gene3D" id="3.20.20.150">
    <property type="entry name" value="Divalent-metal-dependent TIM barrel enzymes"/>
    <property type="match status" value="1"/>
</dbReference>
<reference evidence="2" key="2">
    <citation type="submission" date="2020-09" db="EMBL/GenBank/DDBJ databases">
        <authorList>
            <person name="Sun Q."/>
            <person name="Zhou Y."/>
        </authorList>
    </citation>
    <scope>NUCLEOTIDE SEQUENCE</scope>
    <source>
        <strain evidence="2">CGMCC 1.12827</strain>
    </source>
</reference>
<protein>
    <submittedName>
        <fullName evidence="2">Xylose isomerase</fullName>
    </submittedName>
</protein>
<dbReference type="Proteomes" id="UP000621454">
    <property type="component" value="Unassembled WGS sequence"/>
</dbReference>
<dbReference type="RefSeq" id="WP_188588073.1">
    <property type="nucleotide sequence ID" value="NZ_BMGC01000036.1"/>
</dbReference>
<dbReference type="PANTHER" id="PTHR12110:SF48">
    <property type="entry name" value="BLL3656 PROTEIN"/>
    <property type="match status" value="1"/>
</dbReference>
<sequence>MNEPRIGLAALTVLDAPPLEQLDLAERHGFDMIGIRMSPTAPGAIAYPLHRDRAALKEFRHRLADSEVVVFDVEVIKLDEDFDLADYAPLLETAAELGARAALVNGYDHDRSRMADSYAAVATACASYGLVASLEFMPWSTVPDASSAMAIVTDADGPARSILVDPIHVDRSQTTLADLTSIPRDWMTYAQICDGARPKPTDMDEITRQAHEARLPTGEGGIDLDGILSTLPEAIPVSVELPNDERRKAMGTGPWLDHLLATTKETLARR</sequence>
<proteinExistence type="predicted"/>
<dbReference type="GO" id="GO:0016853">
    <property type="term" value="F:isomerase activity"/>
    <property type="evidence" value="ECO:0007669"/>
    <property type="project" value="UniProtKB-KW"/>
</dbReference>
<dbReference type="AlphaFoldDB" id="A0A916TG37"/>
<evidence type="ECO:0000259" key="1">
    <source>
        <dbReference type="Pfam" id="PF01261"/>
    </source>
</evidence>
<accession>A0A916TG37</accession>
<dbReference type="EMBL" id="BMGC01000036">
    <property type="protein sequence ID" value="GGB43783.1"/>
    <property type="molecule type" value="Genomic_DNA"/>
</dbReference>
<keyword evidence="3" id="KW-1185">Reference proteome</keyword>
<reference evidence="2" key="1">
    <citation type="journal article" date="2014" name="Int. J. Syst. Evol. Microbiol.">
        <title>Complete genome sequence of Corynebacterium casei LMG S-19264T (=DSM 44701T), isolated from a smear-ripened cheese.</title>
        <authorList>
            <consortium name="US DOE Joint Genome Institute (JGI-PGF)"/>
            <person name="Walter F."/>
            <person name="Albersmeier A."/>
            <person name="Kalinowski J."/>
            <person name="Ruckert C."/>
        </authorList>
    </citation>
    <scope>NUCLEOTIDE SEQUENCE</scope>
    <source>
        <strain evidence="2">CGMCC 1.12827</strain>
    </source>
</reference>
<gene>
    <name evidence="2" type="ORF">GCM10011489_34140</name>
</gene>